<evidence type="ECO:0000256" key="1">
    <source>
        <dbReference type="SAM" id="Phobius"/>
    </source>
</evidence>
<keyword evidence="1" id="KW-0812">Transmembrane</keyword>
<evidence type="ECO:0008006" key="4">
    <source>
        <dbReference type="Google" id="ProtNLM"/>
    </source>
</evidence>
<dbReference type="RefSeq" id="WP_091610701.1">
    <property type="nucleotide sequence ID" value="NZ_FNNC01000001.1"/>
</dbReference>
<protein>
    <recommendedName>
        <fullName evidence="4">DUF4181 domain-containing protein</fullName>
    </recommendedName>
</protein>
<organism evidence="2 3">
    <name type="scientific">Marinococcus luteus</name>
    <dbReference type="NCBI Taxonomy" id="1122204"/>
    <lineage>
        <taxon>Bacteria</taxon>
        <taxon>Bacillati</taxon>
        <taxon>Bacillota</taxon>
        <taxon>Bacilli</taxon>
        <taxon>Bacillales</taxon>
        <taxon>Bacillaceae</taxon>
        <taxon>Marinococcus</taxon>
    </lineage>
</organism>
<accession>A0A1H2QWS5</accession>
<feature type="transmembrane region" description="Helical" evidence="1">
    <location>
        <begin position="111"/>
        <end position="134"/>
    </location>
</feature>
<keyword evidence="1" id="KW-0472">Membrane</keyword>
<dbReference type="AlphaFoldDB" id="A0A1H2QWS5"/>
<sequence>MPSEAAFSLRILILAVVVTIAFIAAIYWLSRKWYIKRNGCERKKSCASRRHLIIRYIFSGLFLAGTFLVNAFQDFFEPSIFIVFLLFYAVYTLISVHMWKQESDNPDDYRYEWFVQGGTLVVAIIGLTATMLALEYV</sequence>
<feature type="transmembrane region" description="Helical" evidence="1">
    <location>
        <begin position="6"/>
        <end position="29"/>
    </location>
</feature>
<name>A0A1H2QWS5_9BACI</name>
<gene>
    <name evidence="2" type="ORF">SAMN05421781_0498</name>
</gene>
<dbReference type="EMBL" id="FNNC01000001">
    <property type="protein sequence ID" value="SDW11617.1"/>
    <property type="molecule type" value="Genomic_DNA"/>
</dbReference>
<evidence type="ECO:0000313" key="3">
    <source>
        <dbReference type="Proteomes" id="UP000199488"/>
    </source>
</evidence>
<feature type="transmembrane region" description="Helical" evidence="1">
    <location>
        <begin position="79"/>
        <end position="99"/>
    </location>
</feature>
<dbReference type="OrthoDB" id="2972020at2"/>
<keyword evidence="1" id="KW-1133">Transmembrane helix</keyword>
<keyword evidence="3" id="KW-1185">Reference proteome</keyword>
<evidence type="ECO:0000313" key="2">
    <source>
        <dbReference type="EMBL" id="SDW11617.1"/>
    </source>
</evidence>
<reference evidence="2 3" key="1">
    <citation type="submission" date="2016-10" db="EMBL/GenBank/DDBJ databases">
        <authorList>
            <person name="de Groot N.N."/>
        </authorList>
    </citation>
    <scope>NUCLEOTIDE SEQUENCE [LARGE SCALE GENOMIC DNA]</scope>
    <source>
        <strain evidence="2 3">DSM 23126</strain>
    </source>
</reference>
<feature type="transmembrane region" description="Helical" evidence="1">
    <location>
        <begin position="52"/>
        <end position="73"/>
    </location>
</feature>
<proteinExistence type="predicted"/>
<dbReference type="Proteomes" id="UP000199488">
    <property type="component" value="Unassembled WGS sequence"/>
</dbReference>